<keyword evidence="5" id="KW-0446">Lipid-binding</keyword>
<evidence type="ECO:0000256" key="2">
    <source>
        <dbReference type="ARBA" id="ARBA00022448"/>
    </source>
</evidence>
<name>A0A0F9ECD4_9ZZZZ</name>
<protein>
    <recommendedName>
        <fullName evidence="1">propanoyl-CoA C-acyltransferase</fullName>
        <ecNumber evidence="1">2.3.1.176</ecNumber>
    </recommendedName>
    <alternativeName>
        <fullName evidence="6">Propanoyl-CoA C-acyltransferase</fullName>
    </alternativeName>
</protein>
<dbReference type="InterPro" id="IPR020613">
    <property type="entry name" value="Thiolase_CS"/>
</dbReference>
<evidence type="ECO:0000256" key="3">
    <source>
        <dbReference type="ARBA" id="ARBA00022679"/>
    </source>
</evidence>
<gene>
    <name evidence="9" type="ORF">LCGC14_2093050</name>
</gene>
<dbReference type="AlphaFoldDB" id="A0A0F9ECD4"/>
<dbReference type="Gene3D" id="3.40.47.10">
    <property type="match status" value="1"/>
</dbReference>
<dbReference type="GO" id="GO:0008289">
    <property type="term" value="F:lipid binding"/>
    <property type="evidence" value="ECO:0007669"/>
    <property type="project" value="UniProtKB-KW"/>
</dbReference>
<sequence>MRDVAVIGAGMTRFGKFLDRSMKEITREAVDGALSSAGTDKSKLEVAIVGNAAAALITGQECIRGQVVLREMGIGGIPIINTENACASSSTAFHMAWLYVASGMYDIALAVGVEKLYHEDKRKSFAAIGAAVDVEWAQEMQAAMAASKGNGERTDQPAPASGAGEKRSMFMDFYAAFARQHMQRYGTTKEQFGRIAVKNHYHGSLNPHAQYREVYTLEDILTSPPVAEPLTRLMCSPIGDGAAAAILCSAEKAKQFTTKPVHILASCVSSGGDHEPGEPGLTERVVQQAYKQAGVGPEDLSVIELHDASAPAELVLYEELGLCGPGEGGKLIDARATYFDGPMPVNTSGGLISKGHPIGATGVAQIYEVFTQLRGEAGERQVANPRIGLTENGGGMVKGEAAALAVHVFSV</sequence>
<evidence type="ECO:0000313" key="9">
    <source>
        <dbReference type="EMBL" id="KKL71624.1"/>
    </source>
</evidence>
<proteinExistence type="predicted"/>
<comment type="caution">
    <text evidence="9">The sequence shown here is derived from an EMBL/GenBank/DDBJ whole genome shotgun (WGS) entry which is preliminary data.</text>
</comment>
<dbReference type="PROSITE" id="PS00737">
    <property type="entry name" value="THIOLASE_2"/>
    <property type="match status" value="1"/>
</dbReference>
<evidence type="ECO:0000256" key="6">
    <source>
        <dbReference type="ARBA" id="ARBA00032316"/>
    </source>
</evidence>
<evidence type="ECO:0000256" key="1">
    <source>
        <dbReference type="ARBA" id="ARBA00012352"/>
    </source>
</evidence>
<dbReference type="GO" id="GO:0006869">
    <property type="term" value="P:lipid transport"/>
    <property type="evidence" value="ECO:0007669"/>
    <property type="project" value="UniProtKB-KW"/>
</dbReference>
<keyword evidence="3" id="KW-0808">Transferase</keyword>
<dbReference type="Pfam" id="PF00108">
    <property type="entry name" value="Thiolase_N"/>
    <property type="match status" value="1"/>
</dbReference>
<dbReference type="PIRSF" id="PIRSF000429">
    <property type="entry name" value="Ac-CoA_Ac_transf"/>
    <property type="match status" value="1"/>
</dbReference>
<accession>A0A0F9ECD4</accession>
<evidence type="ECO:0000256" key="5">
    <source>
        <dbReference type="ARBA" id="ARBA00023121"/>
    </source>
</evidence>
<dbReference type="EMBL" id="LAZR01025534">
    <property type="protein sequence ID" value="KKL71624.1"/>
    <property type="molecule type" value="Genomic_DNA"/>
</dbReference>
<evidence type="ECO:0000256" key="4">
    <source>
        <dbReference type="ARBA" id="ARBA00023055"/>
    </source>
</evidence>
<feature type="domain" description="Thiolase C-terminal" evidence="8">
    <location>
        <begin position="284"/>
        <end position="402"/>
    </location>
</feature>
<evidence type="ECO:0000259" key="7">
    <source>
        <dbReference type="Pfam" id="PF00108"/>
    </source>
</evidence>
<dbReference type="GO" id="GO:0016747">
    <property type="term" value="F:acyltransferase activity, transferring groups other than amino-acyl groups"/>
    <property type="evidence" value="ECO:0007669"/>
    <property type="project" value="InterPro"/>
</dbReference>
<dbReference type="PANTHER" id="PTHR42870:SF1">
    <property type="entry name" value="NON-SPECIFIC LIPID-TRANSFER PROTEIN-LIKE 2"/>
    <property type="match status" value="1"/>
</dbReference>
<dbReference type="InterPro" id="IPR002155">
    <property type="entry name" value="Thiolase"/>
</dbReference>
<dbReference type="InterPro" id="IPR016039">
    <property type="entry name" value="Thiolase-like"/>
</dbReference>
<dbReference type="CDD" id="cd00829">
    <property type="entry name" value="SCP-x_thiolase"/>
    <property type="match status" value="1"/>
</dbReference>
<reference evidence="9" key="1">
    <citation type="journal article" date="2015" name="Nature">
        <title>Complex archaea that bridge the gap between prokaryotes and eukaryotes.</title>
        <authorList>
            <person name="Spang A."/>
            <person name="Saw J.H."/>
            <person name="Jorgensen S.L."/>
            <person name="Zaremba-Niedzwiedzka K."/>
            <person name="Martijn J."/>
            <person name="Lind A.E."/>
            <person name="van Eijk R."/>
            <person name="Schleper C."/>
            <person name="Guy L."/>
            <person name="Ettema T.J."/>
        </authorList>
    </citation>
    <scope>NUCLEOTIDE SEQUENCE</scope>
</reference>
<evidence type="ECO:0000259" key="8">
    <source>
        <dbReference type="Pfam" id="PF22691"/>
    </source>
</evidence>
<dbReference type="Pfam" id="PF22691">
    <property type="entry name" value="Thiolase_C_1"/>
    <property type="match status" value="1"/>
</dbReference>
<organism evidence="9">
    <name type="scientific">marine sediment metagenome</name>
    <dbReference type="NCBI Taxonomy" id="412755"/>
    <lineage>
        <taxon>unclassified sequences</taxon>
        <taxon>metagenomes</taxon>
        <taxon>ecological metagenomes</taxon>
    </lineage>
</organism>
<dbReference type="SUPFAM" id="SSF53901">
    <property type="entry name" value="Thiolase-like"/>
    <property type="match status" value="2"/>
</dbReference>
<keyword evidence="2" id="KW-0813">Transport</keyword>
<dbReference type="InterPro" id="IPR020616">
    <property type="entry name" value="Thiolase_N"/>
</dbReference>
<feature type="domain" description="Thiolase N-terminal" evidence="7">
    <location>
        <begin position="4"/>
        <end position="250"/>
    </location>
</feature>
<dbReference type="EC" id="2.3.1.176" evidence="1"/>
<keyword evidence="4" id="KW-0445">Lipid transport</keyword>
<dbReference type="PANTHER" id="PTHR42870">
    <property type="entry name" value="ACETYL-COA C-ACETYLTRANSFERASE"/>
    <property type="match status" value="1"/>
</dbReference>
<dbReference type="InterPro" id="IPR055140">
    <property type="entry name" value="Thiolase_C_2"/>
</dbReference>